<comment type="caution">
    <text evidence="2">The sequence shown here is derived from an EMBL/GenBank/DDBJ whole genome shotgun (WGS) entry which is preliminary data.</text>
</comment>
<name>A0ABQ3DP35_9ACTN</name>
<accession>A0ABQ3DP35</accession>
<organism evidence="2 3">
    <name type="scientific">Streptomyces chryseus</name>
    <dbReference type="NCBI Taxonomy" id="68186"/>
    <lineage>
        <taxon>Bacteria</taxon>
        <taxon>Bacillati</taxon>
        <taxon>Actinomycetota</taxon>
        <taxon>Actinomycetes</taxon>
        <taxon>Kitasatosporales</taxon>
        <taxon>Streptomycetaceae</taxon>
        <taxon>Streptomyces</taxon>
    </lineage>
</organism>
<evidence type="ECO:0000256" key="1">
    <source>
        <dbReference type="SAM" id="MobiDB-lite"/>
    </source>
</evidence>
<gene>
    <name evidence="2" type="ORF">GCM10010346_36540</name>
</gene>
<sequence>MPRQHRAGGQGKDADQSVAHSTGITRIRHLGEAVQQPGHFFRRDLWMLAELVKGRRDQR</sequence>
<protein>
    <submittedName>
        <fullName evidence="2">Uncharacterized protein</fullName>
    </submittedName>
</protein>
<evidence type="ECO:0000313" key="3">
    <source>
        <dbReference type="Proteomes" id="UP000599437"/>
    </source>
</evidence>
<dbReference type="RefSeq" id="WP_229843592.1">
    <property type="nucleotide sequence ID" value="NZ_BMVO01000011.1"/>
</dbReference>
<feature type="region of interest" description="Disordered" evidence="1">
    <location>
        <begin position="1"/>
        <end position="33"/>
    </location>
</feature>
<proteinExistence type="predicted"/>
<dbReference type="Proteomes" id="UP000599437">
    <property type="component" value="Unassembled WGS sequence"/>
</dbReference>
<reference evidence="3" key="1">
    <citation type="journal article" date="2019" name="Int. J. Syst. Evol. Microbiol.">
        <title>The Global Catalogue of Microorganisms (GCM) 10K type strain sequencing project: providing services to taxonomists for standard genome sequencing and annotation.</title>
        <authorList>
            <consortium name="The Broad Institute Genomics Platform"/>
            <consortium name="The Broad Institute Genome Sequencing Center for Infectious Disease"/>
            <person name="Wu L."/>
            <person name="Ma J."/>
        </authorList>
    </citation>
    <scope>NUCLEOTIDE SEQUENCE [LARGE SCALE GENOMIC DNA]</scope>
    <source>
        <strain evidence="3">JCM 4737</strain>
    </source>
</reference>
<keyword evidence="3" id="KW-1185">Reference proteome</keyword>
<evidence type="ECO:0000313" key="2">
    <source>
        <dbReference type="EMBL" id="GHB10080.1"/>
    </source>
</evidence>
<dbReference type="EMBL" id="BMVO01000011">
    <property type="protein sequence ID" value="GHB10080.1"/>
    <property type="molecule type" value="Genomic_DNA"/>
</dbReference>